<gene>
    <name evidence="1" type="ORF">ARALYDRAFT_891424</name>
</gene>
<accession>D7KPQ9</accession>
<proteinExistence type="predicted"/>
<sequence>MAQEFSGSLASVNLHAQATSFARLSETDNGGSIFCNPMECLRKCFNCLRKCWNFWD</sequence>
<organism evidence="2">
    <name type="scientific">Arabidopsis lyrata subsp. lyrata</name>
    <name type="common">Lyre-leaved rock-cress</name>
    <dbReference type="NCBI Taxonomy" id="81972"/>
    <lineage>
        <taxon>Eukaryota</taxon>
        <taxon>Viridiplantae</taxon>
        <taxon>Streptophyta</taxon>
        <taxon>Embryophyta</taxon>
        <taxon>Tracheophyta</taxon>
        <taxon>Spermatophyta</taxon>
        <taxon>Magnoliopsida</taxon>
        <taxon>eudicotyledons</taxon>
        <taxon>Gunneridae</taxon>
        <taxon>Pentapetalae</taxon>
        <taxon>rosids</taxon>
        <taxon>malvids</taxon>
        <taxon>Brassicales</taxon>
        <taxon>Brassicaceae</taxon>
        <taxon>Camelineae</taxon>
        <taxon>Arabidopsis</taxon>
    </lineage>
</organism>
<dbReference type="Gramene" id="scaffold_104218.1">
    <property type="protein sequence ID" value="scaffold_104218.1"/>
    <property type="gene ID" value="scaffold_104218.1"/>
</dbReference>
<dbReference type="EMBL" id="GL348713">
    <property type="protein sequence ID" value="EFH70260.1"/>
    <property type="molecule type" value="Genomic_DNA"/>
</dbReference>
<evidence type="ECO:0000313" key="2">
    <source>
        <dbReference type="Proteomes" id="UP000008694"/>
    </source>
</evidence>
<evidence type="ECO:0000313" key="1">
    <source>
        <dbReference type="EMBL" id="EFH70260.1"/>
    </source>
</evidence>
<keyword evidence="2" id="KW-1185">Reference proteome</keyword>
<protein>
    <submittedName>
        <fullName evidence="1">Predicted protein</fullName>
    </submittedName>
</protein>
<reference evidence="2" key="1">
    <citation type="journal article" date="2011" name="Nat. Genet.">
        <title>The Arabidopsis lyrata genome sequence and the basis of rapid genome size change.</title>
        <authorList>
            <person name="Hu T.T."/>
            <person name="Pattyn P."/>
            <person name="Bakker E.G."/>
            <person name="Cao J."/>
            <person name="Cheng J.-F."/>
            <person name="Clark R.M."/>
            <person name="Fahlgren N."/>
            <person name="Fawcett J.A."/>
            <person name="Grimwood J."/>
            <person name="Gundlach H."/>
            <person name="Haberer G."/>
            <person name="Hollister J.D."/>
            <person name="Ossowski S."/>
            <person name="Ottilar R.P."/>
            <person name="Salamov A.A."/>
            <person name="Schneeberger K."/>
            <person name="Spannagl M."/>
            <person name="Wang X."/>
            <person name="Yang L."/>
            <person name="Nasrallah M.E."/>
            <person name="Bergelson J."/>
            <person name="Carrington J.C."/>
            <person name="Gaut B.S."/>
            <person name="Schmutz J."/>
            <person name="Mayer K.F.X."/>
            <person name="Van de Peer Y."/>
            <person name="Grigoriev I.V."/>
            <person name="Nordborg M."/>
            <person name="Weigel D."/>
            <person name="Guo Y.-L."/>
        </authorList>
    </citation>
    <scope>NUCLEOTIDE SEQUENCE [LARGE SCALE GENOMIC DNA]</scope>
    <source>
        <strain evidence="2">cv. MN47</strain>
    </source>
</reference>
<dbReference type="HOGENOM" id="CLU_3016933_0_0_1"/>
<name>D7KPQ9_ARALL</name>
<dbReference type="AlphaFoldDB" id="D7KPQ9"/>
<dbReference type="Proteomes" id="UP000008694">
    <property type="component" value="Unassembled WGS sequence"/>
</dbReference>